<proteinExistence type="predicted"/>
<evidence type="ECO:0000313" key="2">
    <source>
        <dbReference type="Proteomes" id="UP000077202"/>
    </source>
</evidence>
<evidence type="ECO:0000313" key="1">
    <source>
        <dbReference type="EMBL" id="OAE26990.1"/>
    </source>
</evidence>
<dbReference type="AlphaFoldDB" id="A0A176W1Q1"/>
<comment type="caution">
    <text evidence="1">The sequence shown here is derived from an EMBL/GenBank/DDBJ whole genome shotgun (WGS) entry which is preliminary data.</text>
</comment>
<name>A0A176W1Q1_MARPO</name>
<sequence>MLCNIPTTIDGVNFLSTFTILKPLMKMEYDVVIGQPSLGYTSAEDTSSSDEEDWEVGYLACYEVEEEGLDDVAEKDWQLTMGLGRSEISHTEGIVDLSDCQKHQWWSSAPEDAKGLQPGSWYRIRSGTKISPAS</sequence>
<protein>
    <submittedName>
        <fullName evidence="1">Uncharacterized protein</fullName>
    </submittedName>
</protein>
<dbReference type="Proteomes" id="UP000077202">
    <property type="component" value="Unassembled WGS sequence"/>
</dbReference>
<reference evidence="1" key="1">
    <citation type="submission" date="2016-03" db="EMBL/GenBank/DDBJ databases">
        <title>Mechanisms controlling the formation of the plant cell surface in tip-growing cells are functionally conserved among land plants.</title>
        <authorList>
            <person name="Honkanen S."/>
            <person name="Jones V.A."/>
            <person name="Morieri G."/>
            <person name="Champion C."/>
            <person name="Hetherington A.J."/>
            <person name="Kelly S."/>
            <person name="Saint-Marcoux D."/>
            <person name="Proust H."/>
            <person name="Prescott H."/>
            <person name="Dolan L."/>
        </authorList>
    </citation>
    <scope>NUCLEOTIDE SEQUENCE [LARGE SCALE GENOMIC DNA]</scope>
    <source>
        <tissue evidence="1">Whole gametophyte</tissue>
    </source>
</reference>
<keyword evidence="2" id="KW-1185">Reference proteome</keyword>
<gene>
    <name evidence="1" type="ORF">AXG93_415s1000</name>
</gene>
<organism evidence="1 2">
    <name type="scientific">Marchantia polymorpha subsp. ruderalis</name>
    <dbReference type="NCBI Taxonomy" id="1480154"/>
    <lineage>
        <taxon>Eukaryota</taxon>
        <taxon>Viridiplantae</taxon>
        <taxon>Streptophyta</taxon>
        <taxon>Embryophyta</taxon>
        <taxon>Marchantiophyta</taxon>
        <taxon>Marchantiopsida</taxon>
        <taxon>Marchantiidae</taxon>
        <taxon>Marchantiales</taxon>
        <taxon>Marchantiaceae</taxon>
        <taxon>Marchantia</taxon>
    </lineage>
</organism>
<accession>A0A176W1Q1</accession>
<dbReference type="EMBL" id="LVLJ01002003">
    <property type="protein sequence ID" value="OAE26990.1"/>
    <property type="molecule type" value="Genomic_DNA"/>
</dbReference>